<evidence type="ECO:0000313" key="1">
    <source>
        <dbReference type="EMBL" id="AWV91490.1"/>
    </source>
</evidence>
<organism evidence="1 2">
    <name type="scientific">Bradymonas sediminis</name>
    <dbReference type="NCBI Taxonomy" id="1548548"/>
    <lineage>
        <taxon>Bacteria</taxon>
        <taxon>Deltaproteobacteria</taxon>
        <taxon>Bradymonadales</taxon>
        <taxon>Bradymonadaceae</taxon>
        <taxon>Bradymonas</taxon>
    </lineage>
</organism>
<dbReference type="Gene3D" id="2.40.160.10">
    <property type="entry name" value="Porin"/>
    <property type="match status" value="1"/>
</dbReference>
<gene>
    <name evidence="1" type="ORF">DN745_18530</name>
</gene>
<dbReference type="SUPFAM" id="SSF56935">
    <property type="entry name" value="Porins"/>
    <property type="match status" value="1"/>
</dbReference>
<dbReference type="OrthoDB" id="9768080at2"/>
<proteinExistence type="predicted"/>
<name>A0A2Z4FRA6_9DELT</name>
<dbReference type="EMBL" id="CP030032">
    <property type="protein sequence ID" value="AWV91490.1"/>
    <property type="molecule type" value="Genomic_DNA"/>
</dbReference>
<protein>
    <submittedName>
        <fullName evidence="1">Uncharacterized protein</fullName>
    </submittedName>
</protein>
<dbReference type="AlphaFoldDB" id="A0A2Z4FRA6"/>
<accession>A0A2Z4FRA6</accession>
<dbReference type="KEGG" id="bsed:DN745_18530"/>
<sequence length="400" mass="43910">MSGYGELQFSWLDHGPDPTREGGSRSDSRLVFDQTRFVIELEGEFPYEIEFGAEVEFEHGGTGTAMEIEYEEFGEFDTEIGKGGEVLLEELYLGKGFGGGKYRLRAGRLYVAVGLLPDYHKPTQYLGSARPESESTLLPAVWSEMGAEFRANLGIFELTAQVVNGLDSTGFSSQRWVASGQQTRFEFIRASDLAGVLRADARPLEGVLVGASAYYGNTTRNRPSADLAKQCADPSITNKRDVAPCGYISAPLLIIDAHAAVDLAPVRARAAVIWGHLNNAELISSKNRVLSNKLGVLRSEVAEQALAAWGELGVDIAHFTSLQPHHRVEPFVRVEYYDTMLNPPDTSFDNPRFETQLVSGGVGYALHDTITAKLDWTHRRHGTDAIASENTVRMGLGFVF</sequence>
<evidence type="ECO:0000313" key="2">
    <source>
        <dbReference type="Proteomes" id="UP000249799"/>
    </source>
</evidence>
<dbReference type="InterPro" id="IPR023614">
    <property type="entry name" value="Porin_dom_sf"/>
</dbReference>
<reference evidence="1 2" key="1">
    <citation type="submission" date="2018-06" db="EMBL/GenBank/DDBJ databases">
        <title>Lujinxingia sediminis gen. nov. sp. nov., a new facultative anaerobic member of the class Deltaproteobacteria, and proposal of Lujinxingaceae fam. nov.</title>
        <authorList>
            <person name="Guo L.-Y."/>
            <person name="Li C.-M."/>
            <person name="Wang S."/>
            <person name="Du Z.-J."/>
        </authorList>
    </citation>
    <scope>NUCLEOTIDE SEQUENCE [LARGE SCALE GENOMIC DNA]</scope>
    <source>
        <strain evidence="1 2">FA350</strain>
    </source>
</reference>
<keyword evidence="2" id="KW-1185">Reference proteome</keyword>
<dbReference type="Proteomes" id="UP000249799">
    <property type="component" value="Chromosome"/>
</dbReference>